<evidence type="ECO:0000313" key="3">
    <source>
        <dbReference type="Proteomes" id="UP001147752"/>
    </source>
</evidence>
<keyword evidence="3" id="KW-1185">Reference proteome</keyword>
<feature type="compositionally biased region" description="Acidic residues" evidence="1">
    <location>
        <begin position="83"/>
        <end position="97"/>
    </location>
</feature>
<protein>
    <submittedName>
        <fullName evidence="2">Uncharacterized protein</fullName>
    </submittedName>
</protein>
<dbReference type="RefSeq" id="XP_056579942.1">
    <property type="nucleotide sequence ID" value="XM_056723692.1"/>
</dbReference>
<gene>
    <name evidence="2" type="ORF">N7517_005962</name>
</gene>
<comment type="caution">
    <text evidence="2">The sequence shown here is derived from an EMBL/GenBank/DDBJ whole genome shotgun (WGS) entry which is preliminary data.</text>
</comment>
<sequence length="107" mass="12174">MSPQKQEKTPNLVKSLGLTPSQMDHLLMGYLCMHKPKIDWKKLADLSNVTPASARSLFSKARRTLEKWEEQRTAGVATKETEQAEDERDTEDVTEAMEDAHVEDTEN</sequence>
<feature type="region of interest" description="Disordered" evidence="1">
    <location>
        <begin position="67"/>
        <end position="107"/>
    </location>
</feature>
<dbReference type="Proteomes" id="UP001147752">
    <property type="component" value="Unassembled WGS sequence"/>
</dbReference>
<dbReference type="EMBL" id="JAPZBT010000002">
    <property type="protein sequence ID" value="KAJ5373956.1"/>
    <property type="molecule type" value="Genomic_DNA"/>
</dbReference>
<reference evidence="2" key="1">
    <citation type="submission" date="2022-12" db="EMBL/GenBank/DDBJ databases">
        <authorList>
            <person name="Petersen C."/>
        </authorList>
    </citation>
    <scope>NUCLEOTIDE SEQUENCE</scope>
    <source>
        <strain evidence="2">IBT 3081</strain>
    </source>
</reference>
<accession>A0A9W9S8C5</accession>
<name>A0A9W9S8C5_9EURO</name>
<dbReference type="OrthoDB" id="5403747at2759"/>
<dbReference type="AlphaFoldDB" id="A0A9W9S8C5"/>
<organism evidence="2 3">
    <name type="scientific">Penicillium concentricum</name>
    <dbReference type="NCBI Taxonomy" id="293559"/>
    <lineage>
        <taxon>Eukaryota</taxon>
        <taxon>Fungi</taxon>
        <taxon>Dikarya</taxon>
        <taxon>Ascomycota</taxon>
        <taxon>Pezizomycotina</taxon>
        <taxon>Eurotiomycetes</taxon>
        <taxon>Eurotiomycetidae</taxon>
        <taxon>Eurotiales</taxon>
        <taxon>Aspergillaceae</taxon>
        <taxon>Penicillium</taxon>
    </lineage>
</organism>
<evidence type="ECO:0000313" key="2">
    <source>
        <dbReference type="EMBL" id="KAJ5373956.1"/>
    </source>
</evidence>
<proteinExistence type="predicted"/>
<dbReference type="GeneID" id="81462875"/>
<reference evidence="2" key="2">
    <citation type="journal article" date="2023" name="IMA Fungus">
        <title>Comparative genomic study of the Penicillium genus elucidates a diverse pangenome and 15 lateral gene transfer events.</title>
        <authorList>
            <person name="Petersen C."/>
            <person name="Sorensen T."/>
            <person name="Nielsen M.R."/>
            <person name="Sondergaard T.E."/>
            <person name="Sorensen J.L."/>
            <person name="Fitzpatrick D.A."/>
            <person name="Frisvad J.C."/>
            <person name="Nielsen K.L."/>
        </authorList>
    </citation>
    <scope>NUCLEOTIDE SEQUENCE</scope>
    <source>
        <strain evidence="2">IBT 3081</strain>
    </source>
</reference>
<feature type="compositionally biased region" description="Basic and acidic residues" evidence="1">
    <location>
        <begin position="98"/>
        <end position="107"/>
    </location>
</feature>
<evidence type="ECO:0000256" key="1">
    <source>
        <dbReference type="SAM" id="MobiDB-lite"/>
    </source>
</evidence>